<dbReference type="Proteomes" id="UP000824540">
    <property type="component" value="Unassembled WGS sequence"/>
</dbReference>
<name>A0A8T2N4M5_9TELE</name>
<reference evidence="1" key="1">
    <citation type="thesis" date="2021" institute="BYU ScholarsArchive" country="Provo, UT, USA">
        <title>Applications of and Algorithms for Genome Assembly and Genomic Analyses with an Emphasis on Marine Teleosts.</title>
        <authorList>
            <person name="Pickett B.D."/>
        </authorList>
    </citation>
    <scope>NUCLEOTIDE SEQUENCE</scope>
    <source>
        <strain evidence="1">HI-2016</strain>
    </source>
</reference>
<sequence length="101" mass="11054">MRFWLETPEINHVGGTTNPRPASRIPSRGSPALYANIVLTDRTDSSSAPSVQRTGLGCTVRMLSVSFIASHVRSVSVCSSPSLSRKMLRALGRWNLRTGRK</sequence>
<proteinExistence type="predicted"/>
<evidence type="ECO:0000313" key="2">
    <source>
        <dbReference type="Proteomes" id="UP000824540"/>
    </source>
</evidence>
<organism evidence="1 2">
    <name type="scientific">Albula glossodonta</name>
    <name type="common">roundjaw bonefish</name>
    <dbReference type="NCBI Taxonomy" id="121402"/>
    <lineage>
        <taxon>Eukaryota</taxon>
        <taxon>Metazoa</taxon>
        <taxon>Chordata</taxon>
        <taxon>Craniata</taxon>
        <taxon>Vertebrata</taxon>
        <taxon>Euteleostomi</taxon>
        <taxon>Actinopterygii</taxon>
        <taxon>Neopterygii</taxon>
        <taxon>Teleostei</taxon>
        <taxon>Albuliformes</taxon>
        <taxon>Albulidae</taxon>
        <taxon>Albula</taxon>
    </lineage>
</organism>
<comment type="caution">
    <text evidence="1">The sequence shown here is derived from an EMBL/GenBank/DDBJ whole genome shotgun (WGS) entry which is preliminary data.</text>
</comment>
<dbReference type="AlphaFoldDB" id="A0A8T2N4M5"/>
<accession>A0A8T2N4M5</accession>
<dbReference type="EMBL" id="JAFBMS010000132">
    <property type="protein sequence ID" value="KAG9334974.1"/>
    <property type="molecule type" value="Genomic_DNA"/>
</dbReference>
<evidence type="ECO:0000313" key="1">
    <source>
        <dbReference type="EMBL" id="KAG9334974.1"/>
    </source>
</evidence>
<protein>
    <submittedName>
        <fullName evidence="1">Uncharacterized protein</fullName>
    </submittedName>
</protein>
<gene>
    <name evidence="1" type="ORF">JZ751_006197</name>
</gene>
<keyword evidence="2" id="KW-1185">Reference proteome</keyword>